<proteinExistence type="predicted"/>
<sequence>MAESGKVHLRLQAMIAIALGGMLLFEMGEANIYHQTSANHILTMAECLACHSEDSIRPVSVCLHDHCLYTNEHPVQRRYPPSATTREFAPVADILAAGCVLEDGKITCLSCHNLTRPAPHLIRDGDELCYICHRYLRSGS</sequence>
<evidence type="ECO:0000313" key="3">
    <source>
        <dbReference type="Proteomes" id="UP000683557"/>
    </source>
</evidence>
<accession>A0ABX8J9S1</accession>
<organism evidence="2 3">
    <name type="scientific">Geomonas oryzisoli</name>
    <dbReference type="NCBI Taxonomy" id="2847992"/>
    <lineage>
        <taxon>Bacteria</taxon>
        <taxon>Pseudomonadati</taxon>
        <taxon>Thermodesulfobacteriota</taxon>
        <taxon>Desulfuromonadia</taxon>
        <taxon>Geobacterales</taxon>
        <taxon>Geobacteraceae</taxon>
        <taxon>Geomonas</taxon>
    </lineage>
</organism>
<evidence type="ECO:0000313" key="2">
    <source>
        <dbReference type="EMBL" id="QWV93881.1"/>
    </source>
</evidence>
<keyword evidence="3" id="KW-1185">Reference proteome</keyword>
<dbReference type="InterPro" id="IPR010177">
    <property type="entry name" value="Paired_CXXCH_1"/>
</dbReference>
<reference evidence="2 3" key="1">
    <citation type="submission" date="2021-06" db="EMBL/GenBank/DDBJ databases">
        <title>Gemonas diversity in paddy soil.</title>
        <authorList>
            <person name="Liu G."/>
        </authorList>
    </citation>
    <scope>NUCLEOTIDE SEQUENCE [LARGE SCALE GENOMIC DNA]</scope>
    <source>
        <strain evidence="2 3">RG10</strain>
    </source>
</reference>
<name>A0ABX8J9S1_9BACT</name>
<dbReference type="Pfam" id="PF09699">
    <property type="entry name" value="Paired_CXXCH_1"/>
    <property type="match status" value="1"/>
</dbReference>
<dbReference type="Proteomes" id="UP000683557">
    <property type="component" value="Chromosome"/>
</dbReference>
<dbReference type="EMBL" id="CP076723">
    <property type="protein sequence ID" value="QWV93881.1"/>
    <property type="molecule type" value="Genomic_DNA"/>
</dbReference>
<gene>
    <name evidence="2" type="ORF">KP004_01415</name>
</gene>
<feature type="domain" description="Doubled CXXCH motif" evidence="1">
    <location>
        <begin position="104"/>
        <end position="134"/>
    </location>
</feature>
<protein>
    <recommendedName>
        <fullName evidence="1">Doubled CXXCH motif domain-containing protein</fullName>
    </recommendedName>
</protein>
<evidence type="ECO:0000259" key="1">
    <source>
        <dbReference type="Pfam" id="PF09699"/>
    </source>
</evidence>